<organism evidence="12 13">
    <name type="scientific">Scleroderma citrinum Foug A</name>
    <dbReference type="NCBI Taxonomy" id="1036808"/>
    <lineage>
        <taxon>Eukaryota</taxon>
        <taxon>Fungi</taxon>
        <taxon>Dikarya</taxon>
        <taxon>Basidiomycota</taxon>
        <taxon>Agaricomycotina</taxon>
        <taxon>Agaricomycetes</taxon>
        <taxon>Agaricomycetidae</taxon>
        <taxon>Boletales</taxon>
        <taxon>Sclerodermatineae</taxon>
        <taxon>Sclerodermataceae</taxon>
        <taxon>Scleroderma</taxon>
    </lineage>
</organism>
<proteinExistence type="predicted"/>
<dbReference type="OrthoDB" id="1431934at2759"/>
<keyword evidence="5" id="KW-0833">Ubl conjugation pathway</keyword>
<evidence type="ECO:0008006" key="14">
    <source>
        <dbReference type="Google" id="ProtNLM"/>
    </source>
</evidence>
<keyword evidence="6" id="KW-0862">Zinc</keyword>
<dbReference type="Proteomes" id="UP000053989">
    <property type="component" value="Unassembled WGS sequence"/>
</dbReference>
<evidence type="ECO:0000256" key="8">
    <source>
        <dbReference type="SAM" id="Coils"/>
    </source>
</evidence>
<evidence type="ECO:0000256" key="1">
    <source>
        <dbReference type="ARBA" id="ARBA00022679"/>
    </source>
</evidence>
<keyword evidence="2" id="KW-0479">Metal-binding</keyword>
<dbReference type="EMBL" id="KN822044">
    <property type="protein sequence ID" value="KIM62233.1"/>
    <property type="molecule type" value="Genomic_DNA"/>
</dbReference>
<dbReference type="AlphaFoldDB" id="A0A0C2ZKX6"/>
<evidence type="ECO:0000256" key="5">
    <source>
        <dbReference type="ARBA" id="ARBA00022786"/>
    </source>
</evidence>
<gene>
    <name evidence="12" type="ORF">SCLCIDRAFT_120098</name>
</gene>
<dbReference type="GO" id="GO:0016567">
    <property type="term" value="P:protein ubiquitination"/>
    <property type="evidence" value="ECO:0007669"/>
    <property type="project" value="InterPro"/>
</dbReference>
<dbReference type="InterPro" id="IPR017907">
    <property type="entry name" value="Znf_RING_CS"/>
</dbReference>
<evidence type="ECO:0000256" key="4">
    <source>
        <dbReference type="ARBA" id="ARBA00022771"/>
    </source>
</evidence>
<evidence type="ECO:0000256" key="2">
    <source>
        <dbReference type="ARBA" id="ARBA00022723"/>
    </source>
</evidence>
<dbReference type="Gene3D" id="3.30.40.10">
    <property type="entry name" value="Zinc/RING finger domain, C3HC4 (zinc finger)"/>
    <property type="match status" value="1"/>
</dbReference>
<dbReference type="SUPFAM" id="SSF57850">
    <property type="entry name" value="RING/U-box"/>
    <property type="match status" value="2"/>
</dbReference>
<evidence type="ECO:0000313" key="13">
    <source>
        <dbReference type="Proteomes" id="UP000053989"/>
    </source>
</evidence>
<evidence type="ECO:0000313" key="12">
    <source>
        <dbReference type="EMBL" id="KIM62233.1"/>
    </source>
</evidence>
<dbReference type="InterPro" id="IPR013083">
    <property type="entry name" value="Znf_RING/FYVE/PHD"/>
</dbReference>
<reference evidence="13" key="2">
    <citation type="submission" date="2015-01" db="EMBL/GenBank/DDBJ databases">
        <title>Evolutionary Origins and Diversification of the Mycorrhizal Mutualists.</title>
        <authorList>
            <consortium name="DOE Joint Genome Institute"/>
            <consortium name="Mycorrhizal Genomics Consortium"/>
            <person name="Kohler A."/>
            <person name="Kuo A."/>
            <person name="Nagy L.G."/>
            <person name="Floudas D."/>
            <person name="Copeland A."/>
            <person name="Barry K.W."/>
            <person name="Cichocki N."/>
            <person name="Veneault-Fourrey C."/>
            <person name="LaButti K."/>
            <person name="Lindquist E.A."/>
            <person name="Lipzen A."/>
            <person name="Lundell T."/>
            <person name="Morin E."/>
            <person name="Murat C."/>
            <person name="Riley R."/>
            <person name="Ohm R."/>
            <person name="Sun H."/>
            <person name="Tunlid A."/>
            <person name="Henrissat B."/>
            <person name="Grigoriev I.V."/>
            <person name="Hibbett D.S."/>
            <person name="Martin F."/>
        </authorList>
    </citation>
    <scope>NUCLEOTIDE SEQUENCE [LARGE SCALE GENOMIC DNA]</scope>
    <source>
        <strain evidence="13">Foug A</strain>
    </source>
</reference>
<dbReference type="InParanoid" id="A0A0C2ZKX6"/>
<keyword evidence="1" id="KW-0808">Transferase</keyword>
<feature type="coiled-coil region" evidence="8">
    <location>
        <begin position="320"/>
        <end position="354"/>
    </location>
</feature>
<sequence>MAPSFPKFDRLRAFRTGFRQTPAAPEPTSDILAGLIQPPKPTEPIFHHVQSPWRKTLPLLNDECAVSCTDTLASDVLLGRDRVISFAGTPQFAAGDVSACSLAALNFARITFHQAERYQGNISDILTSLATRKMVEEIMSIRAGWSSDIHLDVEDICRAPLFDASLRPISTKYEPPRPDNFKHILQELRSFESCAAVVFTCPPEIIACFKIQDPLSDKTVFVVFDPQPRRSHPHGSGLIFSTSMTQTALNLSRILRSDNYISPVGGGLQPQLLATGHVFIPKRQRLEVRRATVDSSLPVRTLRAEVVELKRQTVNLTPEIQRLEAQADVIRKERLKAEQAVKRAKELAEQGQDRRFSSVSPPANNAINSPKLPYIKRCVKPKDSRNVVNDAPQSPQMRPTSPRMRSSEDLSESIERALKLHCILDSQAAQPSWPQAEPHHLIKCIFRCGICLDDVPKENVAQVEGCAHLICRNCLRDFICTKIEEHRFPLSCPICLASGGRQEPATITRSLVEQIGITEEHYRIWTEMELAQFSVVIHCQKCKRSAFVDRQDYDFMRNISCPLRDCNHVWCKECQQTIIPGGPKHSCDGSAELDRLVKRKGWRYCPSCKTLIQKVSGCNHLMCIVPRCNTHFCYACGGLIVRSALRDEVRHAITKHYNTKCLLFEVPRS</sequence>
<dbReference type="PROSITE" id="PS50089">
    <property type="entry name" value="ZF_RING_2"/>
    <property type="match status" value="1"/>
</dbReference>
<dbReference type="SMART" id="SM00184">
    <property type="entry name" value="RING"/>
    <property type="match status" value="2"/>
</dbReference>
<evidence type="ECO:0000259" key="10">
    <source>
        <dbReference type="PROSITE" id="PS50089"/>
    </source>
</evidence>
<dbReference type="GO" id="GO:0004842">
    <property type="term" value="F:ubiquitin-protein transferase activity"/>
    <property type="evidence" value="ECO:0007669"/>
    <property type="project" value="InterPro"/>
</dbReference>
<protein>
    <recommendedName>
        <fullName evidence="14">RING-type domain-containing protein</fullName>
    </recommendedName>
</protein>
<keyword evidence="4 7" id="KW-0863">Zinc-finger</keyword>
<reference evidence="12 13" key="1">
    <citation type="submission" date="2014-04" db="EMBL/GenBank/DDBJ databases">
        <authorList>
            <consortium name="DOE Joint Genome Institute"/>
            <person name="Kuo A."/>
            <person name="Kohler A."/>
            <person name="Nagy L.G."/>
            <person name="Floudas D."/>
            <person name="Copeland A."/>
            <person name="Barry K.W."/>
            <person name="Cichocki N."/>
            <person name="Veneault-Fourrey C."/>
            <person name="LaButti K."/>
            <person name="Lindquist E.A."/>
            <person name="Lipzen A."/>
            <person name="Lundell T."/>
            <person name="Morin E."/>
            <person name="Murat C."/>
            <person name="Sun H."/>
            <person name="Tunlid A."/>
            <person name="Henrissat B."/>
            <person name="Grigoriev I.V."/>
            <person name="Hibbett D.S."/>
            <person name="Martin F."/>
            <person name="Nordberg H.P."/>
            <person name="Cantor M.N."/>
            <person name="Hua S.X."/>
        </authorList>
    </citation>
    <scope>NUCLEOTIDE SEQUENCE [LARGE SCALE GENOMIC DNA]</scope>
    <source>
        <strain evidence="12 13">Foug A</strain>
    </source>
</reference>
<dbReference type="STRING" id="1036808.A0A0C2ZKX6"/>
<evidence type="ECO:0000256" key="6">
    <source>
        <dbReference type="ARBA" id="ARBA00022833"/>
    </source>
</evidence>
<dbReference type="CDD" id="cd22584">
    <property type="entry name" value="Rcat_RBR_unk"/>
    <property type="match status" value="1"/>
</dbReference>
<dbReference type="PANTHER" id="PTHR11685">
    <property type="entry name" value="RBR FAMILY RING FINGER AND IBR DOMAIN-CONTAINING"/>
    <property type="match status" value="1"/>
</dbReference>
<evidence type="ECO:0000259" key="11">
    <source>
        <dbReference type="PROSITE" id="PS51873"/>
    </source>
</evidence>
<feature type="region of interest" description="Disordered" evidence="9">
    <location>
        <begin position="385"/>
        <end position="407"/>
    </location>
</feature>
<dbReference type="GO" id="GO:0008270">
    <property type="term" value="F:zinc ion binding"/>
    <property type="evidence" value="ECO:0007669"/>
    <property type="project" value="UniProtKB-KW"/>
</dbReference>
<dbReference type="PROSITE" id="PS00518">
    <property type="entry name" value="ZF_RING_1"/>
    <property type="match status" value="1"/>
</dbReference>
<evidence type="ECO:0000256" key="9">
    <source>
        <dbReference type="SAM" id="MobiDB-lite"/>
    </source>
</evidence>
<dbReference type="InterPro" id="IPR031127">
    <property type="entry name" value="E3_UB_ligase_RBR"/>
</dbReference>
<dbReference type="InterPro" id="IPR044066">
    <property type="entry name" value="TRIAD_supradom"/>
</dbReference>
<dbReference type="InterPro" id="IPR001841">
    <property type="entry name" value="Znf_RING"/>
</dbReference>
<keyword evidence="3" id="KW-0677">Repeat</keyword>
<evidence type="ECO:0000256" key="7">
    <source>
        <dbReference type="PROSITE-ProRule" id="PRU00175"/>
    </source>
</evidence>
<feature type="domain" description="RING-type" evidence="11">
    <location>
        <begin position="444"/>
        <end position="665"/>
    </location>
</feature>
<evidence type="ECO:0000256" key="3">
    <source>
        <dbReference type="ARBA" id="ARBA00022737"/>
    </source>
</evidence>
<feature type="domain" description="RING-type" evidence="10">
    <location>
        <begin position="448"/>
        <end position="495"/>
    </location>
</feature>
<dbReference type="Gene3D" id="1.20.120.1750">
    <property type="match status" value="1"/>
</dbReference>
<name>A0A0C2ZKX6_9AGAM</name>
<keyword evidence="13" id="KW-1185">Reference proteome</keyword>
<dbReference type="HOGENOM" id="CLU_011917_1_0_1"/>
<dbReference type="PROSITE" id="PS51873">
    <property type="entry name" value="TRIAD"/>
    <property type="match status" value="1"/>
</dbReference>
<accession>A0A0C2ZKX6</accession>
<keyword evidence="8" id="KW-0175">Coiled coil</keyword>